<dbReference type="OrthoDB" id="9813184at2"/>
<accession>A0A1N7EFY3</accession>
<evidence type="ECO:0000313" key="6">
    <source>
        <dbReference type="Proteomes" id="UP000186004"/>
    </source>
</evidence>
<dbReference type="Gene3D" id="2.70.98.10">
    <property type="match status" value="1"/>
</dbReference>
<dbReference type="Gene3D" id="3.20.20.70">
    <property type="entry name" value="Aldolase class I"/>
    <property type="match status" value="1"/>
</dbReference>
<keyword evidence="1 5" id="KW-0378">Hydrolase</keyword>
<dbReference type="AlphaFoldDB" id="A0A1N7EFY3"/>
<dbReference type="EMBL" id="FTNF01000023">
    <property type="protein sequence ID" value="SIR86980.1"/>
    <property type="molecule type" value="Genomic_DNA"/>
</dbReference>
<dbReference type="InterPro" id="IPR029483">
    <property type="entry name" value="GH97_C"/>
</dbReference>
<dbReference type="GO" id="GO:0030246">
    <property type="term" value="F:carbohydrate binding"/>
    <property type="evidence" value="ECO:0007669"/>
    <property type="project" value="InterPro"/>
</dbReference>
<evidence type="ECO:0000256" key="1">
    <source>
        <dbReference type="ARBA" id="ARBA00022801"/>
    </source>
</evidence>
<dbReference type="Gene3D" id="2.60.40.1180">
    <property type="entry name" value="Golgi alpha-mannosidase II"/>
    <property type="match status" value="1"/>
</dbReference>
<dbReference type="InterPro" id="IPR029486">
    <property type="entry name" value="GH97_N"/>
</dbReference>
<dbReference type="InterPro" id="IPR014718">
    <property type="entry name" value="GH-type_carb-bd"/>
</dbReference>
<dbReference type="PANTHER" id="PTHR35803">
    <property type="entry name" value="GLUCAN 1,4-ALPHA-GLUCOSIDASE SUSB-RELATED"/>
    <property type="match status" value="1"/>
</dbReference>
<evidence type="ECO:0000259" key="4">
    <source>
        <dbReference type="SMART" id="SM00776"/>
    </source>
</evidence>
<dbReference type="InterPro" id="IPR013780">
    <property type="entry name" value="Glyco_hydro_b"/>
</dbReference>
<evidence type="ECO:0000256" key="3">
    <source>
        <dbReference type="SAM" id="MobiDB-lite"/>
    </source>
</evidence>
<dbReference type="STRING" id="1198245.SAMN05444858_12337"/>
<dbReference type="Proteomes" id="UP000186004">
    <property type="component" value="Unassembled WGS sequence"/>
</dbReference>
<evidence type="ECO:0000313" key="5">
    <source>
        <dbReference type="EMBL" id="SIR86980.1"/>
    </source>
</evidence>
<dbReference type="InterPro" id="IPR013785">
    <property type="entry name" value="Aldolase_TIM"/>
</dbReference>
<gene>
    <name evidence="5" type="ORF">SAMN05444858_12337</name>
</gene>
<feature type="region of interest" description="Disordered" evidence="3">
    <location>
        <begin position="746"/>
        <end position="778"/>
    </location>
</feature>
<dbReference type="Pfam" id="PF08305">
    <property type="entry name" value="NPCBM"/>
    <property type="match status" value="1"/>
</dbReference>
<dbReference type="InterPro" id="IPR008979">
    <property type="entry name" value="Galactose-bd-like_sf"/>
</dbReference>
<organism evidence="5 6">
    <name type="scientific">Micromonospora avicenniae</name>
    <dbReference type="NCBI Taxonomy" id="1198245"/>
    <lineage>
        <taxon>Bacteria</taxon>
        <taxon>Bacillati</taxon>
        <taxon>Actinomycetota</taxon>
        <taxon>Actinomycetes</taxon>
        <taxon>Micromonosporales</taxon>
        <taxon>Micromonosporaceae</taxon>
        <taxon>Micromonospora</taxon>
    </lineage>
</organism>
<dbReference type="InterPro" id="IPR019563">
    <property type="entry name" value="GH97_catalytic"/>
</dbReference>
<keyword evidence="2" id="KW-0326">Glycosidase</keyword>
<dbReference type="SMART" id="SM00776">
    <property type="entry name" value="NPCBM"/>
    <property type="match status" value="1"/>
</dbReference>
<dbReference type="PANTHER" id="PTHR35803:SF2">
    <property type="entry name" value="RETAINING ALPHA-GALACTOSIDASE"/>
    <property type="match status" value="1"/>
</dbReference>
<proteinExistence type="predicted"/>
<dbReference type="InterPro" id="IPR013222">
    <property type="entry name" value="Glyco_hyd_98_carb-bd"/>
</dbReference>
<feature type="domain" description="Glycosyl hydrolase family 98 putative carbohydrate-binding module" evidence="4">
    <location>
        <begin position="729"/>
        <end position="872"/>
    </location>
</feature>
<dbReference type="InterPro" id="IPR017853">
    <property type="entry name" value="GH"/>
</dbReference>
<dbReference type="GO" id="GO:0016798">
    <property type="term" value="F:hydrolase activity, acting on glycosyl bonds"/>
    <property type="evidence" value="ECO:0007669"/>
    <property type="project" value="UniProtKB-KW"/>
</dbReference>
<reference evidence="5 6" key="1">
    <citation type="submission" date="2017-01" db="EMBL/GenBank/DDBJ databases">
        <authorList>
            <person name="Mah S.A."/>
            <person name="Swanson W.J."/>
            <person name="Moy G.W."/>
            <person name="Vacquier V.D."/>
        </authorList>
    </citation>
    <scope>NUCLEOTIDE SEQUENCE [LARGE SCALE GENOMIC DNA]</scope>
    <source>
        <strain evidence="5 6">DSM 45758</strain>
    </source>
</reference>
<dbReference type="SUPFAM" id="SSF49785">
    <property type="entry name" value="Galactose-binding domain-like"/>
    <property type="match status" value="1"/>
</dbReference>
<sequence>MQRFAAARPSIEQRIVQAANAIEHSRRAAVNLASEAAEQGIRPFGPLARHGDGVVNEIGTAALPERVEPQVETRADAVVLTVRRAGRVVLDGVRLGIRVGGVDLDAGSVLLRSHVREITDEWTARSGKATGTHRYTHLETVHELRHDSGVEWQIHVRASGDGVAVRYALARLEGHGRLDADRTRLTFEPNARVWALDYQTWYETPRFGADLAELRPGAYGFPLLVRSPRAGVYLLLTEAAIDGRFSGAHAEIEGGGEVRFTLADEPVEITRGPVTPWRVFMIGDLAGIVESRFVDELAPAPLDSFAGAQWVRPGRAAWSWWSDFYSGAQLHRQRHFVDVAARLGWEHLLIDCGWDETWVPEIVAYASRRGIQVHLWVVWHDLDGPENLAKLALWRSWGVAGIKVDFMESESKDRYRWYDTILAETARLGLHVNFHGSVIPRGWSRTWPQVIGYEAIRGSEYYVFYQDTPLTAAHNVIQPFTRNVVGAMDYTPVAFGAPGRTTSDGHELALSVAFECGITHFADDVDAYLAKPDAARFLAELAPAWDETVLLAGDPDHEAVIARRHGDRWFVGGIATGPARRLTVPLDRLALGPADAWIVGDGAEGGLVSDRRPVDDKLVVDVADDGGFVAIVAARGTRLHRAVERPEHTAPRVDPPVQLLGPDGTAVLRTGGHLRLPPGWSAQHLDGDRWKLNAPAALAPGRAGVITVEMPGEDGVPVVAHARLFRPLTPGPHRLSAMTMVAFDNESGPIERDQSNGGGNPGDGRRMSIAGTEFDDGFGASTPSRIELYLGGSADRFTARIGVDDETPGTAARMSVHADGAELFSADVRAGEPPLDIDVDITGAAALSLRADTLPDHPEPAHVDWASGRLHRTGTATTTPAER</sequence>
<dbReference type="Pfam" id="PF14508">
    <property type="entry name" value="GH97_N"/>
    <property type="match status" value="1"/>
</dbReference>
<name>A0A1N7EFY3_9ACTN</name>
<dbReference type="Gene3D" id="2.60.120.1060">
    <property type="entry name" value="NPCBM/NEW2 domain"/>
    <property type="match status" value="1"/>
</dbReference>
<dbReference type="InterPro" id="IPR052720">
    <property type="entry name" value="Glycosyl_hydrolase_97"/>
</dbReference>
<keyword evidence="6" id="KW-1185">Reference proteome</keyword>
<dbReference type="SUPFAM" id="SSF51445">
    <property type="entry name" value="(Trans)glycosidases"/>
    <property type="match status" value="1"/>
</dbReference>
<dbReference type="Pfam" id="PF14509">
    <property type="entry name" value="GH97_C"/>
    <property type="match status" value="1"/>
</dbReference>
<dbReference type="Pfam" id="PF10566">
    <property type="entry name" value="Glyco_hydro_97"/>
    <property type="match status" value="1"/>
</dbReference>
<protein>
    <submittedName>
        <fullName evidence="5">Glycosyl-hydrolase 97 C-terminal, oligomerisation</fullName>
    </submittedName>
</protein>
<evidence type="ECO:0000256" key="2">
    <source>
        <dbReference type="ARBA" id="ARBA00023295"/>
    </source>
</evidence>
<dbReference type="InterPro" id="IPR038637">
    <property type="entry name" value="NPCBM_sf"/>
</dbReference>